<accession>A0A0S2SD21</accession>
<dbReference type="AlphaFoldDB" id="A0A0S2SD21"/>
<evidence type="ECO:0000313" key="2">
    <source>
        <dbReference type="Proteomes" id="UP000058114"/>
    </source>
</evidence>
<dbReference type="KEGG" id="asr:WL1483_187"/>
<dbReference type="InterPro" id="IPR025365">
    <property type="entry name" value="DUF4269"/>
</dbReference>
<proteinExistence type="predicted"/>
<protein>
    <submittedName>
        <fullName evidence="1">HIT family protein</fullName>
    </submittedName>
</protein>
<reference evidence="2" key="1">
    <citation type="submission" date="2015-10" db="EMBL/GenBank/DDBJ databases">
        <title>Complete Genome Sequence of Aeromonas schubertii strain WL1483.</title>
        <authorList>
            <person name="Liu L."/>
        </authorList>
    </citation>
    <scope>NUCLEOTIDE SEQUENCE [LARGE SCALE GENOMIC DNA]</scope>
    <source>
        <strain evidence="2">WL1483</strain>
    </source>
</reference>
<dbReference type="RefSeq" id="WP_060585906.1">
    <property type="nucleotide sequence ID" value="NZ_CP013067.1"/>
</dbReference>
<dbReference type="Pfam" id="PF14091">
    <property type="entry name" value="DUF4269"/>
    <property type="match status" value="1"/>
</dbReference>
<dbReference type="Proteomes" id="UP000058114">
    <property type="component" value="Chromosome"/>
</dbReference>
<reference evidence="1 2" key="2">
    <citation type="journal article" date="2016" name="Genome Announc.">
        <title>Complete Genome Sequence of the Highly Virulent Aeromonas schubertii Strain WL1483, Isolated from Diseased Snakehead Fish (Channa argus) in China.</title>
        <authorList>
            <person name="Liu L."/>
            <person name="Li N."/>
            <person name="Zhang D."/>
            <person name="Fu X."/>
            <person name="Shi C."/>
            <person name="Lin Q."/>
            <person name="Hao G."/>
        </authorList>
    </citation>
    <scope>NUCLEOTIDE SEQUENCE [LARGE SCALE GENOMIC DNA]</scope>
    <source>
        <strain evidence="1 2">WL1483</strain>
    </source>
</reference>
<evidence type="ECO:0000313" key="1">
    <source>
        <dbReference type="EMBL" id="ALP39606.1"/>
    </source>
</evidence>
<organism evidence="1 2">
    <name type="scientific">Aeromonas schubertii</name>
    <dbReference type="NCBI Taxonomy" id="652"/>
    <lineage>
        <taxon>Bacteria</taxon>
        <taxon>Pseudomonadati</taxon>
        <taxon>Pseudomonadota</taxon>
        <taxon>Gammaproteobacteria</taxon>
        <taxon>Aeromonadales</taxon>
        <taxon>Aeromonadaceae</taxon>
        <taxon>Aeromonas</taxon>
    </lineage>
</organism>
<gene>
    <name evidence="1" type="ORF">WL1483_187</name>
</gene>
<name>A0A0S2SD21_9GAMM</name>
<dbReference type="PATRIC" id="fig|652.5.peg.2069"/>
<dbReference type="EMBL" id="CP013067">
    <property type="protein sequence ID" value="ALP39606.1"/>
    <property type="molecule type" value="Genomic_DNA"/>
</dbReference>
<sequence>MIATPLKTAASAAVFPSDANWRRIDYLALGNARQQSAFRALTRSGFWSALQGCGECAFISTVAIGLDRPGSDLDLLSGADPETLARVFAPFGPLTLTPHASGASLLHLELDDGEGHSWPIEVFATAQPLPDCNGWRHLVIMGRLLHLLGEPFAAQILAARQQAGLKGEAAMARALGLGGDPYQAMLTLEPYSDPALLALWTP</sequence>